<feature type="compositionally biased region" description="Polar residues" evidence="1">
    <location>
        <begin position="574"/>
        <end position="583"/>
    </location>
</feature>
<protein>
    <submittedName>
        <fullName evidence="3">Uu.00g044580.m01.CDS01</fullName>
    </submittedName>
</protein>
<gene>
    <name evidence="3" type="ORF">KHLLAP_LOCUS2073</name>
</gene>
<feature type="compositionally biased region" description="Polar residues" evidence="1">
    <location>
        <begin position="373"/>
        <end position="386"/>
    </location>
</feature>
<feature type="domain" description="BHLH" evidence="2">
    <location>
        <begin position="582"/>
        <end position="655"/>
    </location>
</feature>
<organism evidence="3 4">
    <name type="scientific">Anthostomella pinea</name>
    <dbReference type="NCBI Taxonomy" id="933095"/>
    <lineage>
        <taxon>Eukaryota</taxon>
        <taxon>Fungi</taxon>
        <taxon>Dikarya</taxon>
        <taxon>Ascomycota</taxon>
        <taxon>Pezizomycotina</taxon>
        <taxon>Sordariomycetes</taxon>
        <taxon>Xylariomycetidae</taxon>
        <taxon>Xylariales</taxon>
        <taxon>Xylariaceae</taxon>
        <taxon>Anthostomella</taxon>
    </lineage>
</organism>
<feature type="region of interest" description="Disordered" evidence="1">
    <location>
        <begin position="661"/>
        <end position="680"/>
    </location>
</feature>
<dbReference type="InterPro" id="IPR011598">
    <property type="entry name" value="bHLH_dom"/>
</dbReference>
<feature type="compositionally biased region" description="Basic and acidic residues" evidence="1">
    <location>
        <begin position="661"/>
        <end position="673"/>
    </location>
</feature>
<accession>A0AAI8VB04</accession>
<feature type="compositionally biased region" description="Polar residues" evidence="1">
    <location>
        <begin position="485"/>
        <end position="502"/>
    </location>
</feature>
<evidence type="ECO:0000313" key="3">
    <source>
        <dbReference type="EMBL" id="CAJ2501605.1"/>
    </source>
</evidence>
<dbReference type="SUPFAM" id="SSF47459">
    <property type="entry name" value="HLH, helix-loop-helix DNA-binding domain"/>
    <property type="match status" value="1"/>
</dbReference>
<name>A0AAI8VB04_9PEZI</name>
<dbReference type="CDD" id="cd11392">
    <property type="entry name" value="bHLH_ScPHO4_like"/>
    <property type="match status" value="1"/>
</dbReference>
<dbReference type="Proteomes" id="UP001295740">
    <property type="component" value="Unassembled WGS sequence"/>
</dbReference>
<dbReference type="Gene3D" id="4.10.280.10">
    <property type="entry name" value="Helix-loop-helix DNA-binding domain"/>
    <property type="match status" value="1"/>
</dbReference>
<dbReference type="SMART" id="SM00353">
    <property type="entry name" value="HLH"/>
    <property type="match status" value="1"/>
</dbReference>
<feature type="region of interest" description="Disordered" evidence="1">
    <location>
        <begin position="1"/>
        <end position="21"/>
    </location>
</feature>
<dbReference type="EMBL" id="CAUWAG010000003">
    <property type="protein sequence ID" value="CAJ2501605.1"/>
    <property type="molecule type" value="Genomic_DNA"/>
</dbReference>
<feature type="compositionally biased region" description="Polar residues" evidence="1">
    <location>
        <begin position="440"/>
        <end position="473"/>
    </location>
</feature>
<dbReference type="PROSITE" id="PS50888">
    <property type="entry name" value="BHLH"/>
    <property type="match status" value="1"/>
</dbReference>
<feature type="region of interest" description="Disordered" evidence="1">
    <location>
        <begin position="572"/>
        <end position="591"/>
    </location>
</feature>
<feature type="region of interest" description="Disordered" evidence="1">
    <location>
        <begin position="613"/>
        <end position="644"/>
    </location>
</feature>
<evidence type="ECO:0000313" key="4">
    <source>
        <dbReference type="Proteomes" id="UP001295740"/>
    </source>
</evidence>
<feature type="region of interest" description="Disordered" evidence="1">
    <location>
        <begin position="278"/>
        <end position="313"/>
    </location>
</feature>
<feature type="region of interest" description="Disordered" evidence="1">
    <location>
        <begin position="325"/>
        <end position="518"/>
    </location>
</feature>
<dbReference type="Pfam" id="PF00010">
    <property type="entry name" value="HLH"/>
    <property type="match status" value="1"/>
</dbReference>
<feature type="compositionally biased region" description="Polar residues" evidence="1">
    <location>
        <begin position="1"/>
        <end position="16"/>
    </location>
</feature>
<feature type="compositionally biased region" description="Polar residues" evidence="1">
    <location>
        <begin position="339"/>
        <end position="354"/>
    </location>
</feature>
<dbReference type="AlphaFoldDB" id="A0AAI8VB04"/>
<sequence length="680" mass="73971">MDTGVWNGQTQNPSSTGDDDFQQFLDMDMSNMGDSIQFDFHDFNPSNGPSMMPHHQPHRDPIDTPMPDSGMVPIVSPYHMGMQNQIPPLTSAPSHPTLSSQVIPSHHTSHDAISDIDAQINFLQHQKKFQQQQRHLEEQQRHLREQQAAFYAQQQQQQQRMVPPTPQSLDMQSANQFYTTHDQGHSSGLFDGYQQLKEQQDMAFTPLVSPAVTPLDAHFPVDPQFTIPGAYFSPISSPALHAQMDSSSMFDPRLSGQTTNSPAEMDVELPLVPLSTATLSKEVRKNNASKRKPKIRQSPITKPQRKKTASTPVMNAQILSELAETAIESSGVPPKAKSVSATSTEESMSENASVSPEALSDMPPPPLPLPRSARQSPYIQPHTSDNPVPLPLPKALNGKPSPATPASLFRISPRSKSAGPNNPDQNAPEHIDSFELPESINFSKPQLPSLDTRQPTQITSEGDSAKTSFQTLPSPVVPNPPRRASASQSPQLTPRISATTRKTPLLTPRGGKKRTSVSSISPALLPRISPNIKPLLPGTPGMSVEDSASQLLASKSNYQRILEGNTVPGVSYPSELSTGLTSKRTSHKIAEQGRRNRINTALMEVATLLPKSAANELGEGDDESGSGDKKDGKQSSAPNSKASTVELAIEYIKQLKEEVANANKRADEAEQKLQEQAPAS</sequence>
<proteinExistence type="predicted"/>
<dbReference type="GO" id="GO:0046983">
    <property type="term" value="F:protein dimerization activity"/>
    <property type="evidence" value="ECO:0007669"/>
    <property type="project" value="InterPro"/>
</dbReference>
<evidence type="ECO:0000256" key="1">
    <source>
        <dbReference type="SAM" id="MobiDB-lite"/>
    </source>
</evidence>
<evidence type="ECO:0000259" key="2">
    <source>
        <dbReference type="PROSITE" id="PS50888"/>
    </source>
</evidence>
<keyword evidence="4" id="KW-1185">Reference proteome</keyword>
<comment type="caution">
    <text evidence="3">The sequence shown here is derived from an EMBL/GenBank/DDBJ whole genome shotgun (WGS) entry which is preliminary data.</text>
</comment>
<feature type="compositionally biased region" description="Polar residues" evidence="1">
    <location>
        <begin position="414"/>
        <end position="425"/>
    </location>
</feature>
<dbReference type="InterPro" id="IPR036638">
    <property type="entry name" value="HLH_DNA-bd_sf"/>
</dbReference>
<reference evidence="3" key="1">
    <citation type="submission" date="2023-10" db="EMBL/GenBank/DDBJ databases">
        <authorList>
            <person name="Hackl T."/>
        </authorList>
    </citation>
    <scope>NUCLEOTIDE SEQUENCE</scope>
</reference>